<protein>
    <submittedName>
        <fullName evidence="2">Uncharacterized protein</fullName>
    </submittedName>
</protein>
<evidence type="ECO:0000313" key="3">
    <source>
        <dbReference type="Proteomes" id="UP000192288"/>
    </source>
</evidence>
<evidence type="ECO:0000313" key="2">
    <source>
        <dbReference type="EMBL" id="ORI97424.1"/>
    </source>
</evidence>
<comment type="caution">
    <text evidence="2">The sequence shown here is derived from an EMBL/GenBank/DDBJ whole genome shotgun (WGS) entry which is preliminary data.</text>
</comment>
<organism evidence="2 3">
    <name type="scientific">Leuconostoc pseudomesenteroides</name>
    <dbReference type="NCBI Taxonomy" id="33968"/>
    <lineage>
        <taxon>Bacteria</taxon>
        <taxon>Bacillati</taxon>
        <taxon>Bacillota</taxon>
        <taxon>Bacilli</taxon>
        <taxon>Lactobacillales</taxon>
        <taxon>Lactobacillaceae</taxon>
        <taxon>Leuconostoc</taxon>
    </lineage>
</organism>
<feature type="transmembrane region" description="Helical" evidence="1">
    <location>
        <begin position="9"/>
        <end position="28"/>
    </location>
</feature>
<dbReference type="AlphaFoldDB" id="A0A1X0VCQ8"/>
<keyword evidence="1" id="KW-0812">Transmembrane</keyword>
<evidence type="ECO:0000256" key="1">
    <source>
        <dbReference type="SAM" id="Phobius"/>
    </source>
</evidence>
<keyword evidence="1" id="KW-1133">Transmembrane helix</keyword>
<dbReference type="RefSeq" id="WP_080519451.1">
    <property type="nucleotide sequence ID" value="NZ_MPLS01000025.1"/>
</dbReference>
<sequence length="198" mass="21880">MTKVNKKIALLWAIPVLMVIAGLGFWLANQVAVKTHQSVSNELAVQQSKLINKKSKVGTVLGSKQPNVSAASTLLDKLFTLDWTIASQKEFDAKAKQMTPYVTQDVVKNSLDFKADPDKMITQTGVVMTYDHMDFLPTSARAKAVKGKVIVFVKSHLKDSADATTRFVYNVTYNPKTNLVTQLDRIGTYQLQSDSSVL</sequence>
<reference evidence="2 3" key="1">
    <citation type="journal article" date="2017" name="Front. Microbiol.">
        <title>Genomic Characterization of Dairy Associated Leuconostoc Species and Diversity of Leuconostocs in Undefined Mixed Mesophilic Starter Cultures.</title>
        <authorList>
            <person name="Frantzen C.A."/>
            <person name="Kot W."/>
            <person name="Pedersen T.B."/>
            <person name="Ardo Y.M."/>
            <person name="Broadbent J.R."/>
            <person name="Neve H."/>
            <person name="Hansen L.H."/>
            <person name="Dal Bello F."/>
            <person name="Ostlie H.M."/>
            <person name="Kleppen H.P."/>
            <person name="Vogensen F.K."/>
            <person name="Holo H."/>
        </authorList>
    </citation>
    <scope>NUCLEOTIDE SEQUENCE [LARGE SCALE GENOMIC DNA]</scope>
    <source>
        <strain evidence="2 3">LMGCF08</strain>
    </source>
</reference>
<name>A0A1X0VCQ8_LEUPS</name>
<proteinExistence type="predicted"/>
<accession>A0A1X0VCQ8</accession>
<dbReference type="eggNOG" id="ENOG50308EW">
    <property type="taxonomic scope" value="Bacteria"/>
</dbReference>
<gene>
    <name evidence="2" type="ORF">BMR96_07090</name>
</gene>
<dbReference type="STRING" id="33968.BMS77_07805"/>
<dbReference type="EMBL" id="MPLS01000025">
    <property type="protein sequence ID" value="ORI97424.1"/>
    <property type="molecule type" value="Genomic_DNA"/>
</dbReference>
<keyword evidence="1" id="KW-0472">Membrane</keyword>
<dbReference type="Proteomes" id="UP000192288">
    <property type="component" value="Unassembled WGS sequence"/>
</dbReference>